<dbReference type="OrthoDB" id="9806342at2"/>
<dbReference type="PROSITE" id="PS51257">
    <property type="entry name" value="PROKAR_LIPOPROTEIN"/>
    <property type="match status" value="1"/>
</dbReference>
<protein>
    <submittedName>
        <fullName evidence="4">Polysaccharide deacetylase family protein</fullName>
    </submittedName>
</protein>
<evidence type="ECO:0000259" key="3">
    <source>
        <dbReference type="PROSITE" id="PS51677"/>
    </source>
</evidence>
<feature type="compositionally biased region" description="Basic and acidic residues" evidence="1">
    <location>
        <begin position="28"/>
        <end position="53"/>
    </location>
</feature>
<reference evidence="4 5" key="1">
    <citation type="submission" date="2018-10" db="EMBL/GenBank/DDBJ databases">
        <title>Falsibacillus sp. genome draft.</title>
        <authorList>
            <person name="Shi S."/>
        </authorList>
    </citation>
    <scope>NUCLEOTIDE SEQUENCE [LARGE SCALE GENOMIC DNA]</scope>
    <source>
        <strain evidence="4 5">GY 10110</strain>
    </source>
</reference>
<dbReference type="CDD" id="cd10917">
    <property type="entry name" value="CE4_NodB_like_6s_7s"/>
    <property type="match status" value="1"/>
</dbReference>
<evidence type="ECO:0000256" key="1">
    <source>
        <dbReference type="SAM" id="MobiDB-lite"/>
    </source>
</evidence>
<evidence type="ECO:0000256" key="2">
    <source>
        <dbReference type="SAM" id="SignalP"/>
    </source>
</evidence>
<comment type="caution">
    <text evidence="4">The sequence shown here is derived from an EMBL/GenBank/DDBJ whole genome shotgun (WGS) entry which is preliminary data.</text>
</comment>
<feature type="signal peptide" evidence="2">
    <location>
        <begin position="1"/>
        <end position="18"/>
    </location>
</feature>
<feature type="chain" id="PRO_5038641387" evidence="2">
    <location>
        <begin position="19"/>
        <end position="295"/>
    </location>
</feature>
<keyword evidence="5" id="KW-1185">Reference proteome</keyword>
<evidence type="ECO:0000313" key="4">
    <source>
        <dbReference type="EMBL" id="RLQ95906.1"/>
    </source>
</evidence>
<gene>
    <name evidence="4" type="ORF">D9X91_09830</name>
</gene>
<dbReference type="InterPro" id="IPR002509">
    <property type="entry name" value="NODB_dom"/>
</dbReference>
<dbReference type="Proteomes" id="UP000276770">
    <property type="component" value="Unassembled WGS sequence"/>
</dbReference>
<dbReference type="AlphaFoldDB" id="A0A3L7JYW8"/>
<dbReference type="GO" id="GO:0005975">
    <property type="term" value="P:carbohydrate metabolic process"/>
    <property type="evidence" value="ECO:0007669"/>
    <property type="project" value="InterPro"/>
</dbReference>
<evidence type="ECO:0000313" key="5">
    <source>
        <dbReference type="Proteomes" id="UP000276770"/>
    </source>
</evidence>
<dbReference type="PROSITE" id="PS51677">
    <property type="entry name" value="NODB"/>
    <property type="match status" value="1"/>
</dbReference>
<dbReference type="InterPro" id="IPR011330">
    <property type="entry name" value="Glyco_hydro/deAcase_b/a-brl"/>
</dbReference>
<name>A0A3L7JYW8_9BACI</name>
<dbReference type="InterPro" id="IPR050248">
    <property type="entry name" value="Polysacc_deacetylase_ArnD"/>
</dbReference>
<feature type="domain" description="NodB homology" evidence="3">
    <location>
        <begin position="99"/>
        <end position="279"/>
    </location>
</feature>
<organism evidence="4 5">
    <name type="scientific">Falsibacillus albus</name>
    <dbReference type="NCBI Taxonomy" id="2478915"/>
    <lineage>
        <taxon>Bacteria</taxon>
        <taxon>Bacillati</taxon>
        <taxon>Bacillota</taxon>
        <taxon>Bacilli</taxon>
        <taxon>Bacillales</taxon>
        <taxon>Bacillaceae</taxon>
        <taxon>Falsibacillus</taxon>
    </lineage>
</organism>
<dbReference type="SUPFAM" id="SSF88713">
    <property type="entry name" value="Glycoside hydrolase/deacetylase"/>
    <property type="match status" value="1"/>
</dbReference>
<keyword evidence="2" id="KW-0732">Signal</keyword>
<dbReference type="Gene3D" id="3.20.20.370">
    <property type="entry name" value="Glycoside hydrolase/deacetylase"/>
    <property type="match status" value="1"/>
</dbReference>
<dbReference type="GO" id="GO:0016810">
    <property type="term" value="F:hydrolase activity, acting on carbon-nitrogen (but not peptide) bonds"/>
    <property type="evidence" value="ECO:0007669"/>
    <property type="project" value="InterPro"/>
</dbReference>
<accession>A0A3L7JYW8</accession>
<dbReference type="Pfam" id="PF01522">
    <property type="entry name" value="Polysacc_deac_1"/>
    <property type="match status" value="1"/>
</dbReference>
<proteinExistence type="predicted"/>
<sequence length="295" mass="33570">MKPLLILILSALILSACSSPILKHTEKGIGEADRSQQKTNESKETKKSEKEDSSDQTTTAGVDKQTDTSKNAKPVNLAPKYRINDKNWSIQPIGDAEPKAVLLTIDDAPDHYALQMAKTLKKLNVNAIFFVNGHFLQTPEKKRILKEIYDMGFMIGNHTYSHSNLNDLTPAKQKEEILSVNRLVQQITGEKPKFFRAPFGENTEVSRKIAAEEKMKLMNWSYGYDWVKQYEDEKKIADIMVNSPYLYNGANLLMHDREWTNAALEKIVEGLRSKGYKIIDPRSIETYDNQSKENS</sequence>
<dbReference type="EMBL" id="RCVZ01000005">
    <property type="protein sequence ID" value="RLQ95906.1"/>
    <property type="molecule type" value="Genomic_DNA"/>
</dbReference>
<dbReference type="PANTHER" id="PTHR10587">
    <property type="entry name" value="GLYCOSYL TRANSFERASE-RELATED"/>
    <property type="match status" value="1"/>
</dbReference>
<feature type="region of interest" description="Disordered" evidence="1">
    <location>
        <begin position="28"/>
        <end position="77"/>
    </location>
</feature>
<dbReference type="RefSeq" id="WP_121680432.1">
    <property type="nucleotide sequence ID" value="NZ_RCVZ01000005.1"/>
</dbReference>